<dbReference type="Pfam" id="PF01541">
    <property type="entry name" value="GIY-YIG"/>
    <property type="match status" value="1"/>
</dbReference>
<dbReference type="CDD" id="cd10448">
    <property type="entry name" value="GIY-YIG_unchar_3"/>
    <property type="match status" value="1"/>
</dbReference>
<sequence length="92" mass="11025">MASRRNGTLYAGSTDDLATRVHQHKTHDKTSFCGRYGVHMLVWFETHESREAAFRRERRIKEWRRAWKLRMIEAQNPDWRDLSNNLINLLAL</sequence>
<name>A0A328B201_9CAUL</name>
<dbReference type="SUPFAM" id="SSF82771">
    <property type="entry name" value="GIY-YIG endonuclease"/>
    <property type="match status" value="1"/>
</dbReference>
<evidence type="ECO:0000313" key="3">
    <source>
        <dbReference type="EMBL" id="RAK60481.1"/>
    </source>
</evidence>
<dbReference type="EMBL" id="QFYP01000001">
    <property type="protein sequence ID" value="RAK60481.1"/>
    <property type="molecule type" value="Genomic_DNA"/>
</dbReference>
<comment type="similarity">
    <text evidence="1">Belongs to the UPF0213 family.</text>
</comment>
<comment type="caution">
    <text evidence="3">The sequence shown here is derived from an EMBL/GenBank/DDBJ whole genome shotgun (WGS) entry which is preliminary data.</text>
</comment>
<gene>
    <name evidence="3" type="ORF">DJ021_12040</name>
</gene>
<dbReference type="PANTHER" id="PTHR34477:SF5">
    <property type="entry name" value="BSL5627 PROTEIN"/>
    <property type="match status" value="1"/>
</dbReference>
<organism evidence="3 4">
    <name type="scientific">Phenylobacterium hankyongense</name>
    <dbReference type="NCBI Taxonomy" id="1813876"/>
    <lineage>
        <taxon>Bacteria</taxon>
        <taxon>Pseudomonadati</taxon>
        <taxon>Pseudomonadota</taxon>
        <taxon>Alphaproteobacteria</taxon>
        <taxon>Caulobacterales</taxon>
        <taxon>Caulobacteraceae</taxon>
        <taxon>Phenylobacterium</taxon>
    </lineage>
</organism>
<protein>
    <submittedName>
        <fullName evidence="3">GIY-YIG nuclease family protein</fullName>
    </submittedName>
</protein>
<evidence type="ECO:0000313" key="4">
    <source>
        <dbReference type="Proteomes" id="UP000249842"/>
    </source>
</evidence>
<feature type="domain" description="GIY-YIG" evidence="2">
    <location>
        <begin position="1"/>
        <end position="70"/>
    </location>
</feature>
<dbReference type="OrthoDB" id="287318at2"/>
<dbReference type="InterPro" id="IPR000305">
    <property type="entry name" value="GIY-YIG_endonuc"/>
</dbReference>
<dbReference type="InterPro" id="IPR035901">
    <property type="entry name" value="GIY-YIG_endonuc_sf"/>
</dbReference>
<proteinExistence type="inferred from homology"/>
<dbReference type="PROSITE" id="PS50164">
    <property type="entry name" value="GIY_YIG"/>
    <property type="match status" value="1"/>
</dbReference>
<dbReference type="Proteomes" id="UP000249842">
    <property type="component" value="Unassembled WGS sequence"/>
</dbReference>
<evidence type="ECO:0000256" key="1">
    <source>
        <dbReference type="ARBA" id="ARBA00007435"/>
    </source>
</evidence>
<dbReference type="Gene3D" id="3.40.1440.10">
    <property type="entry name" value="GIY-YIG endonuclease"/>
    <property type="match status" value="1"/>
</dbReference>
<dbReference type="PANTHER" id="PTHR34477">
    <property type="entry name" value="UPF0213 PROTEIN YHBQ"/>
    <property type="match status" value="1"/>
</dbReference>
<keyword evidence="4" id="KW-1185">Reference proteome</keyword>
<reference evidence="4" key="1">
    <citation type="submission" date="2018-05" db="EMBL/GenBank/DDBJ databases">
        <authorList>
            <person name="Li X."/>
        </authorList>
    </citation>
    <scope>NUCLEOTIDE SEQUENCE [LARGE SCALE GENOMIC DNA]</scope>
    <source>
        <strain evidence="4">HKS-05</strain>
    </source>
</reference>
<evidence type="ECO:0000259" key="2">
    <source>
        <dbReference type="PROSITE" id="PS50164"/>
    </source>
</evidence>
<dbReference type="InterPro" id="IPR050190">
    <property type="entry name" value="UPF0213_domain"/>
</dbReference>
<accession>A0A328B201</accession>
<dbReference type="AlphaFoldDB" id="A0A328B201"/>